<organism evidence="14 15">
    <name type="scientific">Anaerobutyricum hallii</name>
    <dbReference type="NCBI Taxonomy" id="39488"/>
    <lineage>
        <taxon>Bacteria</taxon>
        <taxon>Bacillati</taxon>
        <taxon>Bacillota</taxon>
        <taxon>Clostridia</taxon>
        <taxon>Lachnospirales</taxon>
        <taxon>Lachnospiraceae</taxon>
        <taxon>Anaerobutyricum</taxon>
    </lineage>
</organism>
<accession>A0A174H952</accession>
<comment type="similarity">
    <text evidence="2">Belongs to the CRISPR-associated Cas10/Csm1 family.</text>
</comment>
<dbReference type="Pfam" id="PF22335">
    <property type="entry name" value="Cas10-Cmr2_palm2"/>
    <property type="match status" value="1"/>
</dbReference>
<dbReference type="AlphaFoldDB" id="A0A174H952"/>
<dbReference type="Gene3D" id="3.30.70.270">
    <property type="match status" value="1"/>
</dbReference>
<dbReference type="SUPFAM" id="SSF109604">
    <property type="entry name" value="HD-domain/PDEase-like"/>
    <property type="match status" value="1"/>
</dbReference>
<dbReference type="InterPro" id="IPR054767">
    <property type="entry name" value="Cas10-Cmr2_palm2"/>
</dbReference>
<evidence type="ECO:0000256" key="10">
    <source>
        <dbReference type="ARBA" id="ARBA00022840"/>
    </source>
</evidence>
<name>A0A174H952_9FIRM</name>
<dbReference type="Proteomes" id="UP000095679">
    <property type="component" value="Unassembled WGS sequence"/>
</dbReference>
<proteinExistence type="inferred from homology"/>
<dbReference type="Gene3D" id="1.10.3210.10">
    <property type="entry name" value="Hypothetical protein af1432"/>
    <property type="match status" value="1"/>
</dbReference>
<dbReference type="EMBL" id="CYZL01000021">
    <property type="protein sequence ID" value="CUO69866.1"/>
    <property type="molecule type" value="Genomic_DNA"/>
</dbReference>
<evidence type="ECO:0000256" key="4">
    <source>
        <dbReference type="ARBA" id="ARBA00022679"/>
    </source>
</evidence>
<dbReference type="PROSITE" id="PS50887">
    <property type="entry name" value="GGDEF"/>
    <property type="match status" value="1"/>
</dbReference>
<reference evidence="14 15" key="1">
    <citation type="submission" date="2015-09" db="EMBL/GenBank/DDBJ databases">
        <authorList>
            <consortium name="Pathogen Informatics"/>
        </authorList>
    </citation>
    <scope>NUCLEOTIDE SEQUENCE [LARGE SCALE GENOMIC DNA]</scope>
    <source>
        <strain evidence="14 15">2789STDY5834835</strain>
    </source>
</reference>
<dbReference type="GO" id="GO:0004527">
    <property type="term" value="F:exonuclease activity"/>
    <property type="evidence" value="ECO:0007669"/>
    <property type="project" value="UniProtKB-KW"/>
</dbReference>
<protein>
    <recommendedName>
        <fullName evidence="3">CRISPR system single-strand-specific deoxyribonuclease Cas10/Csm1 (subtype III-A)</fullName>
    </recommendedName>
    <alternativeName>
        <fullName evidence="12">Cyclic oligoadenylate synthase</fullName>
    </alternativeName>
</protein>
<dbReference type="NCBIfam" id="TIGR02578">
    <property type="entry name" value="cas_TM1811_Csm1"/>
    <property type="match status" value="1"/>
</dbReference>
<dbReference type="InterPro" id="IPR041062">
    <property type="entry name" value="Csm1_B"/>
</dbReference>
<evidence type="ECO:0000256" key="7">
    <source>
        <dbReference type="ARBA" id="ARBA00022759"/>
    </source>
</evidence>
<keyword evidence="4" id="KW-0808">Transferase</keyword>
<evidence type="ECO:0000256" key="3">
    <source>
        <dbReference type="ARBA" id="ARBA00014333"/>
    </source>
</evidence>
<keyword evidence="5" id="KW-0540">Nuclease</keyword>
<dbReference type="InterPro" id="IPR043128">
    <property type="entry name" value="Rev_trsase/Diguanyl_cyclase"/>
</dbReference>
<evidence type="ECO:0000259" key="13">
    <source>
        <dbReference type="PROSITE" id="PS50887"/>
    </source>
</evidence>
<dbReference type="InterPro" id="IPR006674">
    <property type="entry name" value="HD_domain"/>
</dbReference>
<dbReference type="InterPro" id="IPR052117">
    <property type="entry name" value="Cas10/Csm1_subtype-III-A"/>
</dbReference>
<dbReference type="PANTHER" id="PTHR36528:SF1">
    <property type="entry name" value="CRISPR SYSTEM SINGLE-STRAND-SPECIFIC DEOXYRIBONUCLEASE CAS10_CSM1 (SUBTYPE III-A)"/>
    <property type="match status" value="1"/>
</dbReference>
<evidence type="ECO:0000256" key="5">
    <source>
        <dbReference type="ARBA" id="ARBA00022722"/>
    </source>
</evidence>
<evidence type="ECO:0000256" key="2">
    <source>
        <dbReference type="ARBA" id="ARBA00005700"/>
    </source>
</evidence>
<dbReference type="GO" id="GO:0051607">
    <property type="term" value="P:defense response to virus"/>
    <property type="evidence" value="ECO:0007669"/>
    <property type="project" value="UniProtKB-KW"/>
</dbReference>
<dbReference type="RefSeq" id="WP_055299153.1">
    <property type="nucleotide sequence ID" value="NZ_BLYK01000020.1"/>
</dbReference>
<evidence type="ECO:0000256" key="6">
    <source>
        <dbReference type="ARBA" id="ARBA00022741"/>
    </source>
</evidence>
<dbReference type="Pfam" id="PF18211">
    <property type="entry name" value="Csm1_B"/>
    <property type="match status" value="1"/>
</dbReference>
<sequence>MTDERIKLIIGSLLHDVGKIIYRTSDRRTHAESGYHFLKEETNIEDTEILNQVRYHHARELKAARLPEDSLAYITYIADNIAAAVDRRSKEDGEMGFIKDQPLESVFNILNGNQERKLYRPMMLDINGDMNCPVSRKVPYAEGFYSGVKEKIKNCLLEFQWNDAYVNAILEILEATTTFVPSSTSTNELADISLYDHVKMTAAIATCIHEYLLQENITDYKTTLFKEATSFYSKPIFYLYSMDISGIQDFIYTITSKGALKGLRSRSFYLEIMMEHLIDSLLEKLFLSRVNLIYSGGGHAYILLPNTEKVRKIVGDFEQEVNEWFLEMFETQLYIAGGGAVCSASDFWNEPEGSYREIFQNISKEISFKKLHRYSPKQVIKLNHSGMPDGERECSICHRHDYLKDGETECEICWTLKQMSGNILKGDFFTVTSKKEKTCLPLPGNCYLVTDTESTLRKRMKEDNYYIRSYSKNKPYSGYYVSTKLWVGDYVNGETFEELGQRATGIERIAVMRADVDNLGQAFVRGFENEKNGSKYVTLSRTATFSRKLSMFFKYHINSLLKEGGYSILEEEVQMEKEDDRRNALIVYSGGDDIFIVGAWDDIIGFAVDLHDNLMEYSQDTLKISAGIGIYPSKYPISIMARETGRLEEAAKSVEGKNAVALFDEKYTFPWEEFIENVVEEKLYFIQKYFKVVDEKGKNFLYNLLELVRKRKEDKINIARFAYLLGRMEPKVQRGEKKEEIEEKRDLHREFSRKMYEWIRVEKDAKELEMAIYLYVYTKREKEEHDGVNE</sequence>
<dbReference type="GO" id="GO:0016740">
    <property type="term" value="F:transferase activity"/>
    <property type="evidence" value="ECO:0007669"/>
    <property type="project" value="UniProtKB-KW"/>
</dbReference>
<keyword evidence="7" id="KW-0255">Endonuclease</keyword>
<dbReference type="InterPro" id="IPR000160">
    <property type="entry name" value="GGDEF_dom"/>
</dbReference>
<comment type="cofactor">
    <cofactor evidence="1">
        <name>a divalent metal cation</name>
        <dbReference type="ChEBI" id="CHEBI:60240"/>
    </cofactor>
</comment>
<evidence type="ECO:0000256" key="12">
    <source>
        <dbReference type="ARBA" id="ARBA00032922"/>
    </source>
</evidence>
<keyword evidence="6" id="KW-0547">Nucleotide-binding</keyword>
<dbReference type="InterPro" id="IPR048693">
    <property type="entry name" value="Cmr2-like_C"/>
</dbReference>
<evidence type="ECO:0000256" key="1">
    <source>
        <dbReference type="ARBA" id="ARBA00001968"/>
    </source>
</evidence>
<evidence type="ECO:0000313" key="14">
    <source>
        <dbReference type="EMBL" id="CUO69866.1"/>
    </source>
</evidence>
<keyword evidence="10" id="KW-0067">ATP-binding</keyword>
<keyword evidence="11" id="KW-0051">Antiviral defense</keyword>
<keyword evidence="8" id="KW-0378">Hydrolase</keyword>
<dbReference type="CDD" id="cd09680">
    <property type="entry name" value="Cas10_III"/>
    <property type="match status" value="1"/>
</dbReference>
<evidence type="ECO:0000256" key="11">
    <source>
        <dbReference type="ARBA" id="ARBA00023118"/>
    </source>
</evidence>
<dbReference type="Pfam" id="PF20824">
    <property type="entry name" value="Cmr2_hel_dom2"/>
    <property type="match status" value="1"/>
</dbReference>
<evidence type="ECO:0000256" key="9">
    <source>
        <dbReference type="ARBA" id="ARBA00022839"/>
    </source>
</evidence>
<dbReference type="GO" id="GO:0005524">
    <property type="term" value="F:ATP binding"/>
    <property type="evidence" value="ECO:0007669"/>
    <property type="project" value="UniProtKB-KW"/>
</dbReference>
<dbReference type="GO" id="GO:0004519">
    <property type="term" value="F:endonuclease activity"/>
    <property type="evidence" value="ECO:0007669"/>
    <property type="project" value="UniProtKB-KW"/>
</dbReference>
<gene>
    <name evidence="14" type="ORF">ERS852450_02241</name>
</gene>
<feature type="domain" description="GGDEF" evidence="13">
    <location>
        <begin position="507"/>
        <end position="665"/>
    </location>
</feature>
<keyword evidence="9" id="KW-0269">Exonuclease</keyword>
<dbReference type="PANTHER" id="PTHR36528">
    <property type="entry name" value="CRISPR SYSTEM SINGLE-STRAND-SPECIFIC DEOXYRIBONUCLEASE CAS10/CSM1 (SUBTYPE III-A)"/>
    <property type="match status" value="1"/>
</dbReference>
<dbReference type="Pfam" id="PF01966">
    <property type="entry name" value="HD"/>
    <property type="match status" value="1"/>
</dbReference>
<evidence type="ECO:0000313" key="15">
    <source>
        <dbReference type="Proteomes" id="UP000095679"/>
    </source>
</evidence>
<evidence type="ECO:0000256" key="8">
    <source>
        <dbReference type="ARBA" id="ARBA00022801"/>
    </source>
</evidence>
<dbReference type="InterPro" id="IPR013408">
    <property type="entry name" value="Cas10/Csm1"/>
</dbReference>